<feature type="transmembrane region" description="Helical" evidence="1">
    <location>
        <begin position="178"/>
        <end position="200"/>
    </location>
</feature>
<feature type="transmembrane region" description="Helical" evidence="1">
    <location>
        <begin position="233"/>
        <end position="254"/>
    </location>
</feature>
<proteinExistence type="predicted"/>
<feature type="transmembrane region" description="Helical" evidence="1">
    <location>
        <begin position="95"/>
        <end position="116"/>
    </location>
</feature>
<feature type="transmembrane region" description="Helical" evidence="1">
    <location>
        <begin position="123"/>
        <end position="141"/>
    </location>
</feature>
<gene>
    <name evidence="3" type="ORF">RC74_07910</name>
</gene>
<dbReference type="OrthoDB" id="7818056at2"/>
<keyword evidence="4" id="KW-1185">Reference proteome</keyword>
<organism evidence="3 4">
    <name type="scientific">Falsihalocynthiibacter arcticus</name>
    <dbReference type="NCBI Taxonomy" id="1579316"/>
    <lineage>
        <taxon>Bacteria</taxon>
        <taxon>Pseudomonadati</taxon>
        <taxon>Pseudomonadota</taxon>
        <taxon>Alphaproteobacteria</taxon>
        <taxon>Rhodobacterales</taxon>
        <taxon>Roseobacteraceae</taxon>
        <taxon>Falsihalocynthiibacter</taxon>
    </lineage>
</organism>
<dbReference type="RefSeq" id="WP_039001994.1">
    <property type="nucleotide sequence ID" value="NZ_CP014327.1"/>
</dbReference>
<feature type="domain" description="EamA" evidence="2">
    <location>
        <begin position="147"/>
        <end position="276"/>
    </location>
</feature>
<evidence type="ECO:0000313" key="3">
    <source>
        <dbReference type="EMBL" id="AML53583.1"/>
    </source>
</evidence>
<dbReference type="KEGG" id="hat:RC74_07910"/>
<keyword evidence="1" id="KW-1133">Transmembrane helix</keyword>
<feature type="transmembrane region" description="Helical" evidence="1">
    <location>
        <begin position="147"/>
        <end position="166"/>
    </location>
</feature>
<feature type="domain" description="EamA" evidence="2">
    <location>
        <begin position="6"/>
        <end position="138"/>
    </location>
</feature>
<dbReference type="EMBL" id="CP014327">
    <property type="protein sequence ID" value="AML53583.1"/>
    <property type="molecule type" value="Genomic_DNA"/>
</dbReference>
<dbReference type="PANTHER" id="PTHR22911:SF135">
    <property type="entry name" value="BLR4310 PROTEIN"/>
    <property type="match status" value="1"/>
</dbReference>
<dbReference type="STRING" id="1579316.RC74_07910"/>
<dbReference type="GO" id="GO:0016020">
    <property type="term" value="C:membrane"/>
    <property type="evidence" value="ECO:0007669"/>
    <property type="project" value="InterPro"/>
</dbReference>
<dbReference type="AlphaFoldDB" id="A0A126V5M9"/>
<dbReference type="Proteomes" id="UP000070371">
    <property type="component" value="Chromosome"/>
</dbReference>
<feature type="transmembrane region" description="Helical" evidence="1">
    <location>
        <begin position="35"/>
        <end position="54"/>
    </location>
</feature>
<feature type="transmembrane region" description="Helical" evidence="1">
    <location>
        <begin position="206"/>
        <end position="226"/>
    </location>
</feature>
<keyword evidence="1" id="KW-0812">Transmembrane</keyword>
<dbReference type="PANTHER" id="PTHR22911">
    <property type="entry name" value="ACYL-MALONYL CONDENSING ENZYME-RELATED"/>
    <property type="match status" value="1"/>
</dbReference>
<feature type="transmembrane region" description="Helical" evidence="1">
    <location>
        <begin position="260"/>
        <end position="278"/>
    </location>
</feature>
<accession>A0A126V5M9</accession>
<dbReference type="SUPFAM" id="SSF103481">
    <property type="entry name" value="Multidrug resistance efflux transporter EmrE"/>
    <property type="match status" value="2"/>
</dbReference>
<dbReference type="InterPro" id="IPR037185">
    <property type="entry name" value="EmrE-like"/>
</dbReference>
<name>A0A126V5M9_9RHOB</name>
<evidence type="ECO:0000259" key="2">
    <source>
        <dbReference type="Pfam" id="PF00892"/>
    </source>
</evidence>
<sequence length="326" mass="35392">MSPNAKGALFALVAFGVFATHDVIVKSLGGTYSAFQIVFFSVLLGFPFVTVMLMRDATHGTLRPVHPWWMLVRTLSAVVTGASAFYAFAHLPLTQVYAILFATPLMITVLAIPILGERVRMRRWMAVIVGLIGVLIVLRPGDADLGLGHLAALMGAIGGSLSSIIVRKIGQEERSVVLLLYPMMGNFLVMGCLMPFYYVPMAPLDFAAVGAIALLAYIAMMFQIFAYRSGEAVVVAPMQYSQIIWASIYGYFLFNERLDTATVVGAGVIIASGLYILMRESSADTSQNTPVLRTRSRLGAAGGLRVGTVIRREDKARAKRDEEAQS</sequence>
<keyword evidence="1" id="KW-0472">Membrane</keyword>
<dbReference type="Gene3D" id="1.10.3730.20">
    <property type="match status" value="1"/>
</dbReference>
<evidence type="ECO:0000313" key="4">
    <source>
        <dbReference type="Proteomes" id="UP000070371"/>
    </source>
</evidence>
<dbReference type="InterPro" id="IPR000620">
    <property type="entry name" value="EamA_dom"/>
</dbReference>
<reference evidence="3 4" key="1">
    <citation type="submission" date="2016-02" db="EMBL/GenBank/DDBJ databases">
        <title>Complete genome sequence of Halocynthiibacter arcticus PAMC 20958t from arctic marine sediment.</title>
        <authorList>
            <person name="Lee Y.M."/>
            <person name="Baek K."/>
            <person name="Lee H.K."/>
            <person name="Shin S.C."/>
        </authorList>
    </citation>
    <scope>NUCLEOTIDE SEQUENCE [LARGE SCALE GENOMIC DNA]</scope>
    <source>
        <strain evidence="3">PAMC 20958</strain>
    </source>
</reference>
<feature type="transmembrane region" description="Helical" evidence="1">
    <location>
        <begin position="66"/>
        <end position="89"/>
    </location>
</feature>
<dbReference type="Pfam" id="PF00892">
    <property type="entry name" value="EamA"/>
    <property type="match status" value="2"/>
</dbReference>
<evidence type="ECO:0000256" key="1">
    <source>
        <dbReference type="SAM" id="Phobius"/>
    </source>
</evidence>
<protein>
    <recommendedName>
        <fullName evidence="2">EamA domain-containing protein</fullName>
    </recommendedName>
</protein>